<dbReference type="OrthoDB" id="5242975at2"/>
<dbReference type="STRING" id="84724.SAMN04488564_10922"/>
<dbReference type="AlphaFoldDB" id="A0A1I6F747"/>
<feature type="transmembrane region" description="Helical" evidence="6">
    <location>
        <begin position="266"/>
        <end position="284"/>
    </location>
</feature>
<feature type="transmembrane region" description="Helical" evidence="6">
    <location>
        <begin position="208"/>
        <end position="231"/>
    </location>
</feature>
<feature type="transmembrane region" description="Helical" evidence="6">
    <location>
        <begin position="35"/>
        <end position="53"/>
    </location>
</feature>
<accession>A0A1I6F747</accession>
<evidence type="ECO:0000259" key="7">
    <source>
        <dbReference type="Pfam" id="PF00892"/>
    </source>
</evidence>
<dbReference type="InterPro" id="IPR037185">
    <property type="entry name" value="EmrE-like"/>
</dbReference>
<organism evidence="8 9">
    <name type="scientific">Lentzea waywayandensis</name>
    <dbReference type="NCBI Taxonomy" id="84724"/>
    <lineage>
        <taxon>Bacteria</taxon>
        <taxon>Bacillati</taxon>
        <taxon>Actinomycetota</taxon>
        <taxon>Actinomycetes</taxon>
        <taxon>Pseudonocardiales</taxon>
        <taxon>Pseudonocardiaceae</taxon>
        <taxon>Lentzea</taxon>
    </lineage>
</organism>
<dbReference type="PANTHER" id="PTHR32322">
    <property type="entry name" value="INNER MEMBRANE TRANSPORTER"/>
    <property type="match status" value="1"/>
</dbReference>
<evidence type="ECO:0000256" key="3">
    <source>
        <dbReference type="ARBA" id="ARBA00022692"/>
    </source>
</evidence>
<evidence type="ECO:0000256" key="4">
    <source>
        <dbReference type="ARBA" id="ARBA00022989"/>
    </source>
</evidence>
<feature type="transmembrane region" description="Helical" evidence="6">
    <location>
        <begin position="148"/>
        <end position="168"/>
    </location>
</feature>
<dbReference type="RefSeq" id="WP_093601523.1">
    <property type="nucleotide sequence ID" value="NZ_FOYL01000009.1"/>
</dbReference>
<feature type="transmembrane region" description="Helical" evidence="6">
    <location>
        <begin position="238"/>
        <end position="260"/>
    </location>
</feature>
<keyword evidence="4 6" id="KW-1133">Transmembrane helix</keyword>
<evidence type="ECO:0000256" key="6">
    <source>
        <dbReference type="SAM" id="Phobius"/>
    </source>
</evidence>
<gene>
    <name evidence="8" type="ORF">SAMN04488564_10922</name>
</gene>
<feature type="domain" description="EamA" evidence="7">
    <location>
        <begin position="149"/>
        <end position="282"/>
    </location>
</feature>
<feature type="transmembrane region" description="Helical" evidence="6">
    <location>
        <begin position="180"/>
        <end position="202"/>
    </location>
</feature>
<dbReference type="Proteomes" id="UP000198583">
    <property type="component" value="Unassembled WGS sequence"/>
</dbReference>
<evidence type="ECO:0000256" key="5">
    <source>
        <dbReference type="ARBA" id="ARBA00023136"/>
    </source>
</evidence>
<evidence type="ECO:0000313" key="8">
    <source>
        <dbReference type="EMBL" id="SFR25682.1"/>
    </source>
</evidence>
<sequence length="302" mass="31330">MDKASVARFLLLALLWGSSFTLIKVSLEGLTPGQLVLSRLILGAAVLLSIAAVRKVALPRSAQIWGHIAAAGLFGNVIPFLLLSYGEKTTGAGIAGVLIGASPLLTLALATAALPTERATSRKAVGLVLGFIGVVLLIGPWHESLGSLSGRLACFGAAVSYAIGFVYVRKYLSPLGLAPLSLAASQLVAAAVLQAIVTPFLGWRTPDFTGPVTMSIVLLGLFSTGLAYVLYFRLIGDVGATTASAVNYVVPVFAVLVSVLFLGEHVTWNLIAGGLVVLVGVAYAENRLGQLRKTPEKVGAVR</sequence>
<feature type="transmembrane region" description="Helical" evidence="6">
    <location>
        <begin position="91"/>
        <end position="112"/>
    </location>
</feature>
<feature type="domain" description="EamA" evidence="7">
    <location>
        <begin position="9"/>
        <end position="138"/>
    </location>
</feature>
<dbReference type="InterPro" id="IPR050638">
    <property type="entry name" value="AA-Vitamin_Transporters"/>
</dbReference>
<comment type="similarity">
    <text evidence="2">Belongs to the EamA transporter family.</text>
</comment>
<keyword evidence="3 6" id="KW-0812">Transmembrane</keyword>
<reference evidence="9" key="1">
    <citation type="submission" date="2016-10" db="EMBL/GenBank/DDBJ databases">
        <authorList>
            <person name="Varghese N."/>
            <person name="Submissions S."/>
        </authorList>
    </citation>
    <scope>NUCLEOTIDE SEQUENCE [LARGE SCALE GENOMIC DNA]</scope>
    <source>
        <strain evidence="9">DSM 44232</strain>
    </source>
</reference>
<evidence type="ECO:0000256" key="1">
    <source>
        <dbReference type="ARBA" id="ARBA00004141"/>
    </source>
</evidence>
<evidence type="ECO:0000256" key="2">
    <source>
        <dbReference type="ARBA" id="ARBA00007362"/>
    </source>
</evidence>
<name>A0A1I6F747_9PSEU</name>
<comment type="subcellular location">
    <subcellularLocation>
        <location evidence="1">Membrane</location>
        <topology evidence="1">Multi-pass membrane protein</topology>
    </subcellularLocation>
</comment>
<dbReference type="InterPro" id="IPR000620">
    <property type="entry name" value="EamA_dom"/>
</dbReference>
<feature type="transmembrane region" description="Helical" evidence="6">
    <location>
        <begin position="124"/>
        <end position="142"/>
    </location>
</feature>
<dbReference type="PANTHER" id="PTHR32322:SF2">
    <property type="entry name" value="EAMA DOMAIN-CONTAINING PROTEIN"/>
    <property type="match status" value="1"/>
</dbReference>
<keyword evidence="9" id="KW-1185">Reference proteome</keyword>
<protein>
    <submittedName>
        <fullName evidence="8">Permease of the drug/metabolite transporter (DMT) superfamily</fullName>
    </submittedName>
</protein>
<dbReference type="EMBL" id="FOYL01000009">
    <property type="protein sequence ID" value="SFR25682.1"/>
    <property type="molecule type" value="Genomic_DNA"/>
</dbReference>
<dbReference type="GO" id="GO:0016020">
    <property type="term" value="C:membrane"/>
    <property type="evidence" value="ECO:0007669"/>
    <property type="project" value="UniProtKB-SubCell"/>
</dbReference>
<keyword evidence="5 6" id="KW-0472">Membrane</keyword>
<feature type="transmembrane region" description="Helical" evidence="6">
    <location>
        <begin position="65"/>
        <end position="85"/>
    </location>
</feature>
<proteinExistence type="inferred from homology"/>
<dbReference type="Gene3D" id="1.10.3730.20">
    <property type="match status" value="1"/>
</dbReference>
<dbReference type="SUPFAM" id="SSF103481">
    <property type="entry name" value="Multidrug resistance efflux transporter EmrE"/>
    <property type="match status" value="2"/>
</dbReference>
<dbReference type="Pfam" id="PF00892">
    <property type="entry name" value="EamA"/>
    <property type="match status" value="2"/>
</dbReference>
<evidence type="ECO:0000313" key="9">
    <source>
        <dbReference type="Proteomes" id="UP000198583"/>
    </source>
</evidence>